<keyword evidence="3" id="KW-1185">Reference proteome</keyword>
<dbReference type="AlphaFoldDB" id="A0AAN7MKW8"/>
<dbReference type="Proteomes" id="UP001333110">
    <property type="component" value="Unassembled WGS sequence"/>
</dbReference>
<feature type="region of interest" description="Disordered" evidence="1">
    <location>
        <begin position="33"/>
        <end position="61"/>
    </location>
</feature>
<comment type="caution">
    <text evidence="2">The sequence shown here is derived from an EMBL/GenBank/DDBJ whole genome shotgun (WGS) entry which is preliminary data.</text>
</comment>
<proteinExistence type="predicted"/>
<evidence type="ECO:0000313" key="2">
    <source>
        <dbReference type="EMBL" id="KAK4806096.1"/>
    </source>
</evidence>
<sequence length="114" mass="12382">MAWGHELGKEAWTELSLVGASAPGDVGLWDHVWGRGAGTSQDRAQTGDKKELPGDDRKDRSCLLGEVPEDCKESSVNPALKKGKKEDLGSCQPVSSSILLDALMKYRIDKGKMR</sequence>
<reference evidence="2 3" key="1">
    <citation type="journal article" date="2023" name="J. Hered.">
        <title>Chromosome-level genome of the wood stork (Mycteria americana) provides insight into avian chromosome evolution.</title>
        <authorList>
            <person name="Flamio R. Jr."/>
            <person name="Ramstad K.M."/>
        </authorList>
    </citation>
    <scope>NUCLEOTIDE SEQUENCE [LARGE SCALE GENOMIC DNA]</scope>
    <source>
        <strain evidence="2">JAX WOST 10</strain>
    </source>
</reference>
<accession>A0AAN7MKW8</accession>
<gene>
    <name evidence="2" type="ORF">QYF61_010305</name>
</gene>
<evidence type="ECO:0000313" key="3">
    <source>
        <dbReference type="Proteomes" id="UP001333110"/>
    </source>
</evidence>
<feature type="compositionally biased region" description="Basic and acidic residues" evidence="1">
    <location>
        <begin position="45"/>
        <end position="61"/>
    </location>
</feature>
<dbReference type="EMBL" id="JAUNZN010000046">
    <property type="protein sequence ID" value="KAK4806096.1"/>
    <property type="molecule type" value="Genomic_DNA"/>
</dbReference>
<evidence type="ECO:0000256" key="1">
    <source>
        <dbReference type="SAM" id="MobiDB-lite"/>
    </source>
</evidence>
<name>A0AAN7MKW8_MYCAM</name>
<protein>
    <submittedName>
        <fullName evidence="2">Uncharacterized protein</fullName>
    </submittedName>
</protein>
<organism evidence="2 3">
    <name type="scientific">Mycteria americana</name>
    <name type="common">Wood stork</name>
    <dbReference type="NCBI Taxonomy" id="33587"/>
    <lineage>
        <taxon>Eukaryota</taxon>
        <taxon>Metazoa</taxon>
        <taxon>Chordata</taxon>
        <taxon>Craniata</taxon>
        <taxon>Vertebrata</taxon>
        <taxon>Euteleostomi</taxon>
        <taxon>Archelosauria</taxon>
        <taxon>Archosauria</taxon>
        <taxon>Dinosauria</taxon>
        <taxon>Saurischia</taxon>
        <taxon>Theropoda</taxon>
        <taxon>Coelurosauria</taxon>
        <taxon>Aves</taxon>
        <taxon>Neognathae</taxon>
        <taxon>Neoaves</taxon>
        <taxon>Aequornithes</taxon>
        <taxon>Ciconiiformes</taxon>
        <taxon>Ciconiidae</taxon>
        <taxon>Mycteria</taxon>
    </lineage>
</organism>